<proteinExistence type="inferred from homology"/>
<dbReference type="SUPFAM" id="SSF51735">
    <property type="entry name" value="NAD(P)-binding Rossmann-fold domains"/>
    <property type="match status" value="1"/>
</dbReference>
<dbReference type="Proteomes" id="UP001578633">
    <property type="component" value="Chromosome 2"/>
</dbReference>
<keyword evidence="3" id="KW-1185">Reference proteome</keyword>
<gene>
    <name evidence="2" type="ORF">ACET3X_003509</name>
</gene>
<dbReference type="GeneID" id="96083831"/>
<comment type="similarity">
    <text evidence="1">Belongs to the short-chain dehydrogenases/reductases (SDR) family.</text>
</comment>
<dbReference type="PANTHER" id="PTHR43544">
    <property type="entry name" value="SHORT-CHAIN DEHYDROGENASE/REDUCTASE"/>
    <property type="match status" value="1"/>
</dbReference>
<protein>
    <recommendedName>
        <fullName evidence="4">NAD(P)-binding protein</fullName>
    </recommendedName>
</protein>
<organism evidence="2 3">
    <name type="scientific">Alternaria dauci</name>
    <dbReference type="NCBI Taxonomy" id="48095"/>
    <lineage>
        <taxon>Eukaryota</taxon>
        <taxon>Fungi</taxon>
        <taxon>Dikarya</taxon>
        <taxon>Ascomycota</taxon>
        <taxon>Pezizomycotina</taxon>
        <taxon>Dothideomycetes</taxon>
        <taxon>Pleosporomycetidae</taxon>
        <taxon>Pleosporales</taxon>
        <taxon>Pleosporineae</taxon>
        <taxon>Pleosporaceae</taxon>
        <taxon>Alternaria</taxon>
        <taxon>Alternaria sect. Porri</taxon>
    </lineage>
</organism>
<dbReference type="Gene3D" id="3.40.50.720">
    <property type="entry name" value="NAD(P)-binding Rossmann-like Domain"/>
    <property type="match status" value="1"/>
</dbReference>
<dbReference type="InterPro" id="IPR036291">
    <property type="entry name" value="NAD(P)-bd_dom_sf"/>
</dbReference>
<evidence type="ECO:0000256" key="1">
    <source>
        <dbReference type="ARBA" id="ARBA00006484"/>
    </source>
</evidence>
<accession>A0ABR3UT41</accession>
<evidence type="ECO:0000313" key="3">
    <source>
        <dbReference type="Proteomes" id="UP001578633"/>
    </source>
</evidence>
<evidence type="ECO:0008006" key="4">
    <source>
        <dbReference type="Google" id="ProtNLM"/>
    </source>
</evidence>
<dbReference type="PANTHER" id="PTHR43544:SF32">
    <property type="entry name" value="CHAIN DEHYDROGENASE, PUTATIVE (AFU_ORTHOLOGUE AFUA_5G01530)-RELATED"/>
    <property type="match status" value="1"/>
</dbReference>
<dbReference type="EMBL" id="JBHGVX010000002">
    <property type="protein sequence ID" value="KAL1799472.1"/>
    <property type="molecule type" value="Genomic_DNA"/>
</dbReference>
<comment type="caution">
    <text evidence="2">The sequence shown here is derived from an EMBL/GenBank/DDBJ whole genome shotgun (WGS) entry which is preliminary data.</text>
</comment>
<dbReference type="InterPro" id="IPR002347">
    <property type="entry name" value="SDR_fam"/>
</dbReference>
<reference evidence="2 3" key="1">
    <citation type="submission" date="2024-09" db="EMBL/GenBank/DDBJ databases">
        <title>T2T genomes of carrot and Alternaria dauci and their utility for understanding host-pathogen interaction during carrot leaf blight disease.</title>
        <authorList>
            <person name="Liu W."/>
            <person name="Xu S."/>
            <person name="Ou C."/>
            <person name="Liu X."/>
            <person name="Zhuang F."/>
            <person name="Deng X.W."/>
        </authorList>
    </citation>
    <scope>NUCLEOTIDE SEQUENCE [LARGE SCALE GENOMIC DNA]</scope>
    <source>
        <strain evidence="2 3">A2016</strain>
    </source>
</reference>
<dbReference type="RefSeq" id="XP_069310056.1">
    <property type="nucleotide sequence ID" value="XM_069448793.1"/>
</dbReference>
<dbReference type="InterPro" id="IPR051468">
    <property type="entry name" value="Fungal_SecMetab_SDRs"/>
</dbReference>
<sequence length="270" mass="29473">MSSIAKEIALVTGANSGIGFEIAHQLAQRGRYHVLIGSRSTSKGSAALQDLQARKLPGTIELVHLDLQNDDHIEQTTKLIEQKHGKLDILFNNAAVALPEGLTERERLTTAFDTNATGPWLLTKALVPLLKKSENPRIVNISSGAGSIGRRLAPESPMYKIQALPYRASKVAFNMISACLYVEHGLGIDQVDFAGTKESDAEARNGENSPRMKVFCYDPGFTASNLGPYNKKEFGARSAQETVMSIMELVDGKRDEECGKFIHNSGGYPW</sequence>
<evidence type="ECO:0000313" key="2">
    <source>
        <dbReference type="EMBL" id="KAL1799472.1"/>
    </source>
</evidence>
<name>A0ABR3UT41_9PLEO</name>
<dbReference type="Pfam" id="PF00106">
    <property type="entry name" value="adh_short"/>
    <property type="match status" value="1"/>
</dbReference>
<dbReference type="PRINTS" id="PR00081">
    <property type="entry name" value="GDHRDH"/>
</dbReference>